<keyword evidence="1" id="KW-0175">Coiled coil</keyword>
<evidence type="ECO:0000256" key="2">
    <source>
        <dbReference type="SAM" id="MobiDB-lite"/>
    </source>
</evidence>
<accession>A0A1B1E1E7</accession>
<evidence type="ECO:0000313" key="4">
    <source>
        <dbReference type="Proteomes" id="UP000092716"/>
    </source>
</evidence>
<dbReference type="KEGG" id="pcot:PCOAH_00031430"/>
<reference evidence="4" key="1">
    <citation type="submission" date="2016-06" db="EMBL/GenBank/DDBJ databases">
        <title>First high quality genome sequence of Plasmodium coatneyi using continuous long reads from single molecule, real-time sequencing.</title>
        <authorList>
            <person name="Chien J.-T."/>
            <person name="Pakala S.B."/>
            <person name="Geraldo J.A."/>
            <person name="Lapp S.A."/>
            <person name="Barnwell J.W."/>
            <person name="Kissinger J.C."/>
            <person name="Galinski M.R."/>
            <person name="Humphrey J.C."/>
        </authorList>
    </citation>
    <scope>NUCLEOTIDE SEQUENCE [LARGE SCALE GENOMIC DNA]</scope>
    <source>
        <strain evidence="4">Hackeri</strain>
    </source>
</reference>
<feature type="region of interest" description="Disordered" evidence="2">
    <location>
        <begin position="1"/>
        <end position="67"/>
    </location>
</feature>
<dbReference type="VEuPathDB" id="PlasmoDB:PCOAH_00031430"/>
<evidence type="ECO:0008006" key="5">
    <source>
        <dbReference type="Google" id="ProtNLM"/>
    </source>
</evidence>
<evidence type="ECO:0000313" key="3">
    <source>
        <dbReference type="EMBL" id="ANQ08687.1"/>
    </source>
</evidence>
<dbReference type="GeneID" id="30909874"/>
<feature type="coiled-coil region" evidence="1">
    <location>
        <begin position="131"/>
        <end position="167"/>
    </location>
</feature>
<dbReference type="OrthoDB" id="10584716at2759"/>
<gene>
    <name evidence="3" type="ORF">PCOAH_00031430</name>
</gene>
<proteinExistence type="predicted"/>
<protein>
    <recommendedName>
        <fullName evidence="5">Merozoite surface protein 3</fullName>
    </recommendedName>
</protein>
<organism evidence="3 4">
    <name type="scientific">Plasmodium coatneyi</name>
    <dbReference type="NCBI Taxonomy" id="208452"/>
    <lineage>
        <taxon>Eukaryota</taxon>
        <taxon>Sar</taxon>
        <taxon>Alveolata</taxon>
        <taxon>Apicomplexa</taxon>
        <taxon>Aconoidasida</taxon>
        <taxon>Haemosporida</taxon>
        <taxon>Plasmodiidae</taxon>
        <taxon>Plasmodium</taxon>
    </lineage>
</organism>
<dbReference type="RefSeq" id="XP_019915382.1">
    <property type="nucleotide sequence ID" value="XM_020059943.1"/>
</dbReference>
<feature type="compositionally biased region" description="Low complexity" evidence="2">
    <location>
        <begin position="41"/>
        <end position="54"/>
    </location>
</feature>
<sequence>MLQHSVVKNEISNGRTPNLRIEHPSHGKNNADMNNGGGGNNSENNPNEQNGNNEKTGKTKEEEADLLMEAQNENEKKQIEEIVEKAELFAEEAKMLEDLASKASQTVIKFLGNISEGQIASESKVDAILTARDAERGKDDAMKAAKRAEAAKTVTEANQAMAQAENAKKLTEFAAKLAKESAIEALNDAGKNSEASELAKMKIPIPVNLKPKKEDLKKRDKNKQSPAVAAKLEVTPAAKVATPAGNATKVNGAPATPQPTSGGKVAKEAIEESAGSKSNSHYEEKSLKEGTAEAEKGQEQGQQAEFESLQQKQTNVFYNVVQFFISKIKAFVNFFKFW</sequence>
<dbReference type="EMBL" id="CP016248">
    <property type="protein sequence ID" value="ANQ08687.1"/>
    <property type="molecule type" value="Genomic_DNA"/>
</dbReference>
<feature type="compositionally biased region" description="Basic and acidic residues" evidence="2">
    <location>
        <begin position="280"/>
        <end position="298"/>
    </location>
</feature>
<dbReference type="Proteomes" id="UP000092716">
    <property type="component" value="Chromosome 10"/>
</dbReference>
<name>A0A1B1E1E7_9APIC</name>
<evidence type="ECO:0000256" key="1">
    <source>
        <dbReference type="SAM" id="Coils"/>
    </source>
</evidence>
<feature type="region of interest" description="Disordered" evidence="2">
    <location>
        <begin position="210"/>
        <end position="305"/>
    </location>
</feature>
<keyword evidence="4" id="KW-1185">Reference proteome</keyword>
<dbReference type="AlphaFoldDB" id="A0A1B1E1E7"/>